<feature type="region of interest" description="Disordered" evidence="1">
    <location>
        <begin position="283"/>
        <end position="316"/>
    </location>
</feature>
<dbReference type="PANTHER" id="PTHR23312">
    <property type="entry name" value="ARMC5 ARMADILLO REPEAT-CONTAINING -RELATED"/>
    <property type="match status" value="1"/>
</dbReference>
<dbReference type="Proteomes" id="UP001642464">
    <property type="component" value="Unassembled WGS sequence"/>
</dbReference>
<dbReference type="EMBL" id="CAXAMM010018202">
    <property type="protein sequence ID" value="CAK9042894.1"/>
    <property type="molecule type" value="Genomic_DNA"/>
</dbReference>
<dbReference type="Gene3D" id="3.30.710.10">
    <property type="entry name" value="Potassium Channel Kv1.1, Chain A"/>
    <property type="match status" value="1"/>
</dbReference>
<evidence type="ECO:0000256" key="1">
    <source>
        <dbReference type="SAM" id="MobiDB-lite"/>
    </source>
</evidence>
<comment type="caution">
    <text evidence="3">The sequence shown here is derived from an EMBL/GenBank/DDBJ whole genome shotgun (WGS) entry which is preliminary data.</text>
</comment>
<feature type="compositionally biased region" description="Acidic residues" evidence="1">
    <location>
        <begin position="295"/>
        <end position="316"/>
    </location>
</feature>
<gene>
    <name evidence="3" type="ORF">SCF082_LOCUS24608</name>
</gene>
<protein>
    <submittedName>
        <fullName evidence="3">LON peptidase N-terminal domain and RING finger protein 1</fullName>
    </submittedName>
</protein>
<feature type="domain" description="BTB" evidence="2">
    <location>
        <begin position="14"/>
        <end position="74"/>
    </location>
</feature>
<dbReference type="SUPFAM" id="SSF54695">
    <property type="entry name" value="POZ domain"/>
    <property type="match status" value="1"/>
</dbReference>
<dbReference type="InterPro" id="IPR011333">
    <property type="entry name" value="SKP1/BTB/POZ_sf"/>
</dbReference>
<accession>A0ABP0LY24</accession>
<evidence type="ECO:0000313" key="4">
    <source>
        <dbReference type="Proteomes" id="UP001642464"/>
    </source>
</evidence>
<dbReference type="PANTHER" id="PTHR23312:SF8">
    <property type="entry name" value="ARMADILLO REPEAT-CONTAINING PROTEIN 5"/>
    <property type="match status" value="1"/>
</dbReference>
<name>A0ABP0LY24_9DINO</name>
<dbReference type="SMART" id="SM00225">
    <property type="entry name" value="BTB"/>
    <property type="match status" value="1"/>
</dbReference>
<evidence type="ECO:0000313" key="3">
    <source>
        <dbReference type="EMBL" id="CAK9042894.1"/>
    </source>
</evidence>
<organism evidence="3 4">
    <name type="scientific">Durusdinium trenchii</name>
    <dbReference type="NCBI Taxonomy" id="1381693"/>
    <lineage>
        <taxon>Eukaryota</taxon>
        <taxon>Sar</taxon>
        <taxon>Alveolata</taxon>
        <taxon>Dinophyceae</taxon>
        <taxon>Suessiales</taxon>
        <taxon>Symbiodiniaceae</taxon>
        <taxon>Durusdinium</taxon>
    </lineage>
</organism>
<sequence length="316" mass="36144">MESPLKRARFSLQSDVEVEVADGETVLVHSYVLMSASEVFAKMLQSDVFMEAQTGRIVLKGKTREELQEVLKHLDLRNGAAPPPVTDQNVELLVRFADEYQVTGLRDRCISAMKVLAKKKMFRYLKLSIKYNMPDIVKLCVQHLVELHRPRPQRSPSPLFLSMHARATTEADRQAARQAAALREKAKKTLLGMENNPVVRSTVYRELTKLIVGDTKVEKLVDEESSVRCSRHWKMLVTMLLAMRVQCPEERTVQDSMSGEWMAAFWPLLRMAVADFETTRDAEYKDMLTQPENGVQDDQEAEEEEEDTEDEEVNPS</sequence>
<dbReference type="InterPro" id="IPR000210">
    <property type="entry name" value="BTB/POZ_dom"/>
</dbReference>
<reference evidence="3 4" key="1">
    <citation type="submission" date="2024-02" db="EMBL/GenBank/DDBJ databases">
        <authorList>
            <person name="Chen Y."/>
            <person name="Shah S."/>
            <person name="Dougan E. K."/>
            <person name="Thang M."/>
            <person name="Chan C."/>
        </authorList>
    </citation>
    <scope>NUCLEOTIDE SEQUENCE [LARGE SCALE GENOMIC DNA]</scope>
</reference>
<dbReference type="PROSITE" id="PS50097">
    <property type="entry name" value="BTB"/>
    <property type="match status" value="1"/>
</dbReference>
<dbReference type="Pfam" id="PF00651">
    <property type="entry name" value="BTB"/>
    <property type="match status" value="1"/>
</dbReference>
<evidence type="ECO:0000259" key="2">
    <source>
        <dbReference type="PROSITE" id="PS50097"/>
    </source>
</evidence>
<proteinExistence type="predicted"/>
<dbReference type="CDD" id="cd18186">
    <property type="entry name" value="BTB_POZ_ZBTB_KLHL-like"/>
    <property type="match status" value="1"/>
</dbReference>
<keyword evidence="4" id="KW-1185">Reference proteome</keyword>